<keyword evidence="3" id="KW-0548">Nucleotidyltransferase</keyword>
<dbReference type="PANTHER" id="PTHR43653:SF1">
    <property type="entry name" value="CYTOCHROME C-TYPE BIOGENESIS PROTEIN CCMF"/>
    <property type="match status" value="1"/>
</dbReference>
<evidence type="ECO:0000256" key="1">
    <source>
        <dbReference type="ARBA" id="ARBA00009186"/>
    </source>
</evidence>
<accession>A0A699I845</accession>
<comment type="similarity">
    <text evidence="1">Belongs to the CcmF/CycK/Ccl1/NrfE/CcsA family.</text>
</comment>
<dbReference type="EC" id="2.7.7.48" evidence="3"/>
<feature type="non-terminal residue" evidence="5">
    <location>
        <position position="153"/>
    </location>
</feature>
<dbReference type="GO" id="GO:0017004">
    <property type="term" value="P:cytochrome complex assembly"/>
    <property type="evidence" value="ECO:0007669"/>
    <property type="project" value="UniProtKB-KW"/>
</dbReference>
<dbReference type="GO" id="GO:0003723">
    <property type="term" value="F:RNA binding"/>
    <property type="evidence" value="ECO:0007669"/>
    <property type="project" value="UniProtKB-KW"/>
</dbReference>
<comment type="function">
    <text evidence="3">Probably involved in the RNA silencing pathway and required for the generation of small interfering RNAs (siRNAs).</text>
</comment>
<dbReference type="GO" id="GO:0015232">
    <property type="term" value="F:heme transmembrane transporter activity"/>
    <property type="evidence" value="ECO:0007669"/>
    <property type="project" value="InterPro"/>
</dbReference>
<evidence type="ECO:0000256" key="2">
    <source>
        <dbReference type="ARBA" id="ARBA00022748"/>
    </source>
</evidence>
<dbReference type="GO" id="GO:0003968">
    <property type="term" value="F:RNA-directed RNA polymerase activity"/>
    <property type="evidence" value="ECO:0007669"/>
    <property type="project" value="UniProtKB-KW"/>
</dbReference>
<dbReference type="GO" id="GO:0016020">
    <property type="term" value="C:membrane"/>
    <property type="evidence" value="ECO:0007669"/>
    <property type="project" value="InterPro"/>
</dbReference>
<reference evidence="5" key="1">
    <citation type="journal article" date="2019" name="Sci. Rep.">
        <title>Draft genome of Tanacetum cinerariifolium, the natural source of mosquito coil.</title>
        <authorList>
            <person name="Yamashiro T."/>
            <person name="Shiraishi A."/>
            <person name="Satake H."/>
            <person name="Nakayama K."/>
        </authorList>
    </citation>
    <scope>NUCLEOTIDE SEQUENCE</scope>
</reference>
<keyword evidence="3" id="KW-0696">RNA-directed RNA polymerase</keyword>
<organism evidence="5">
    <name type="scientific">Tanacetum cinerariifolium</name>
    <name type="common">Dalmatian daisy</name>
    <name type="synonym">Chrysanthemum cinerariifolium</name>
    <dbReference type="NCBI Taxonomy" id="118510"/>
    <lineage>
        <taxon>Eukaryota</taxon>
        <taxon>Viridiplantae</taxon>
        <taxon>Streptophyta</taxon>
        <taxon>Embryophyta</taxon>
        <taxon>Tracheophyta</taxon>
        <taxon>Spermatophyta</taxon>
        <taxon>Magnoliopsida</taxon>
        <taxon>eudicotyledons</taxon>
        <taxon>Gunneridae</taxon>
        <taxon>Pentapetalae</taxon>
        <taxon>asterids</taxon>
        <taxon>campanulids</taxon>
        <taxon>Asterales</taxon>
        <taxon>Asteraceae</taxon>
        <taxon>Asteroideae</taxon>
        <taxon>Anthemideae</taxon>
        <taxon>Anthemidinae</taxon>
        <taxon>Tanacetum</taxon>
    </lineage>
</organism>
<keyword evidence="3" id="KW-0808">Transferase</keyword>
<sequence length="153" mass="17680">MRKDDAKKNGRLFHSIGCVRSRRTSKLFTIKFKHVDTKGYPALLLRSNRSLLMLLWQHFDFSSLWTGALVDTRREAKRVIHNGKKETTTLLFCWIASVNTVKGEQPHTDEALGSDLDGDLYFVMWDEHLIPPSKQSWPPMEYTTAEAKELPCE</sequence>
<comment type="caution">
    <text evidence="5">The sequence shown here is derived from an EMBL/GenBank/DDBJ whole genome shotgun (WGS) entry which is preliminary data.</text>
</comment>
<proteinExistence type="inferred from homology"/>
<dbReference type="InterPro" id="IPR057596">
    <property type="entry name" value="RDRP_core"/>
</dbReference>
<dbReference type="AlphaFoldDB" id="A0A699I845"/>
<dbReference type="Pfam" id="PF05183">
    <property type="entry name" value="RdRP"/>
    <property type="match status" value="1"/>
</dbReference>
<dbReference type="EMBL" id="BKCJ010265115">
    <property type="protein sequence ID" value="GEZ32127.1"/>
    <property type="molecule type" value="Genomic_DNA"/>
</dbReference>
<feature type="domain" description="RDRP core" evidence="4">
    <location>
        <begin position="102"/>
        <end position="150"/>
    </location>
</feature>
<dbReference type="PANTHER" id="PTHR43653">
    <property type="entry name" value="CYTOCHROME C ASSEMBLY PROTEIN-RELATED"/>
    <property type="match status" value="1"/>
</dbReference>
<dbReference type="InterPro" id="IPR003567">
    <property type="entry name" value="Cyt_c_biogenesis"/>
</dbReference>
<gene>
    <name evidence="5" type="ORF">Tci_504100</name>
</gene>
<protein>
    <recommendedName>
        <fullName evidence="3">RNA-dependent RNA polymerase</fullName>
        <ecNumber evidence="3">2.7.7.48</ecNumber>
    </recommendedName>
</protein>
<evidence type="ECO:0000259" key="4">
    <source>
        <dbReference type="Pfam" id="PF05183"/>
    </source>
</evidence>
<evidence type="ECO:0000256" key="3">
    <source>
        <dbReference type="RuleBase" id="RU363098"/>
    </source>
</evidence>
<comment type="similarity">
    <text evidence="3">Belongs to the RdRP family.</text>
</comment>
<name>A0A699I845_TANCI</name>
<keyword evidence="3" id="KW-0694">RNA-binding</keyword>
<dbReference type="GO" id="GO:0031047">
    <property type="term" value="P:regulatory ncRNA-mediated gene silencing"/>
    <property type="evidence" value="ECO:0007669"/>
    <property type="project" value="UniProtKB-KW"/>
</dbReference>
<keyword evidence="3" id="KW-0943">RNA-mediated gene silencing</keyword>
<keyword evidence="2" id="KW-0201">Cytochrome c-type biogenesis</keyword>
<evidence type="ECO:0000313" key="5">
    <source>
        <dbReference type="EMBL" id="GEZ32127.1"/>
    </source>
</evidence>
<comment type="catalytic activity">
    <reaction evidence="3">
        <text>RNA(n) + a ribonucleoside 5'-triphosphate = RNA(n+1) + diphosphate</text>
        <dbReference type="Rhea" id="RHEA:21248"/>
        <dbReference type="Rhea" id="RHEA-COMP:14527"/>
        <dbReference type="Rhea" id="RHEA-COMP:17342"/>
        <dbReference type="ChEBI" id="CHEBI:33019"/>
        <dbReference type="ChEBI" id="CHEBI:61557"/>
        <dbReference type="ChEBI" id="CHEBI:140395"/>
        <dbReference type="EC" id="2.7.7.48"/>
    </reaction>
</comment>